<evidence type="ECO:0000259" key="1">
    <source>
        <dbReference type="PROSITE" id="PS51186"/>
    </source>
</evidence>
<dbReference type="InterPro" id="IPR000182">
    <property type="entry name" value="GNAT_dom"/>
</dbReference>
<dbReference type="SUPFAM" id="SSF55729">
    <property type="entry name" value="Acyl-CoA N-acyltransferases (Nat)"/>
    <property type="match status" value="1"/>
</dbReference>
<accession>A0A2A5RNR3</accession>
<feature type="domain" description="N-acetyltransferase" evidence="1">
    <location>
        <begin position="6"/>
        <end position="148"/>
    </location>
</feature>
<keyword evidence="3" id="KW-1185">Reference proteome</keyword>
<proteinExistence type="predicted"/>
<dbReference type="RefSeq" id="WP_054639241.1">
    <property type="nucleotide sequence ID" value="NZ_BBAL01000003.1"/>
</dbReference>
<evidence type="ECO:0000313" key="2">
    <source>
        <dbReference type="EMBL" id="PCS00958.1"/>
    </source>
</evidence>
<sequence>MIVKRKKFAELSPLELYKLLQLRQEVFILEQECFYQDLDDKDQAAEHLWLENEAGQILAECRLIAKGVTFNDAVSIGRVITAPIARGKGLGIVMLKEAISQFEIQNAELVKIEAQFYAKAFYEKLGFEQISDLFLEDNIEHIVMQLKL</sequence>
<dbReference type="EMBL" id="JXJU01000002">
    <property type="protein sequence ID" value="PCS00958.1"/>
    <property type="molecule type" value="Genomic_DNA"/>
</dbReference>
<evidence type="ECO:0000313" key="3">
    <source>
        <dbReference type="Proteomes" id="UP000218181"/>
    </source>
</evidence>
<dbReference type="OrthoDB" id="9796171at2"/>
<dbReference type="STRING" id="1291764.GCA_001311235_01155"/>
<dbReference type="AlphaFoldDB" id="A0A2A5RNR3"/>
<dbReference type="Gene3D" id="3.40.630.30">
    <property type="match status" value="1"/>
</dbReference>
<reference evidence="2 3" key="1">
    <citation type="submission" date="2014-12" db="EMBL/GenBank/DDBJ databases">
        <title>Draft genome sequences of 10 type strains of Lactococcus.</title>
        <authorList>
            <person name="Sun Z."/>
            <person name="Zhong Z."/>
            <person name="Liu W."/>
            <person name="Zhang W."/>
            <person name="Zhang H."/>
        </authorList>
    </citation>
    <scope>NUCLEOTIDE SEQUENCE [LARGE SCALE GENOMIC DNA]</scope>
    <source>
        <strain evidence="2 3">JCM 16395</strain>
    </source>
</reference>
<gene>
    <name evidence="2" type="ORF">RT41_GL000748</name>
</gene>
<dbReference type="Pfam" id="PF13673">
    <property type="entry name" value="Acetyltransf_10"/>
    <property type="match status" value="1"/>
</dbReference>
<name>A0A2A5RNR3_9LACT</name>
<dbReference type="PROSITE" id="PS51186">
    <property type="entry name" value="GNAT"/>
    <property type="match status" value="1"/>
</dbReference>
<dbReference type="InterPro" id="IPR016181">
    <property type="entry name" value="Acyl_CoA_acyltransferase"/>
</dbReference>
<comment type="caution">
    <text evidence="2">The sequence shown here is derived from an EMBL/GenBank/DDBJ whole genome shotgun (WGS) entry which is preliminary data.</text>
</comment>
<dbReference type="GO" id="GO:0016747">
    <property type="term" value="F:acyltransferase activity, transferring groups other than amino-acyl groups"/>
    <property type="evidence" value="ECO:0007669"/>
    <property type="project" value="InterPro"/>
</dbReference>
<protein>
    <recommendedName>
        <fullName evidence="1">N-acetyltransferase domain-containing protein</fullName>
    </recommendedName>
</protein>
<organism evidence="2 3">
    <name type="scientific">Lactococcus fujiensis JCM 16395</name>
    <dbReference type="NCBI Taxonomy" id="1291764"/>
    <lineage>
        <taxon>Bacteria</taxon>
        <taxon>Bacillati</taxon>
        <taxon>Bacillota</taxon>
        <taxon>Bacilli</taxon>
        <taxon>Lactobacillales</taxon>
        <taxon>Streptococcaceae</taxon>
        <taxon>Lactococcus</taxon>
    </lineage>
</organism>
<dbReference type="Proteomes" id="UP000218181">
    <property type="component" value="Unassembled WGS sequence"/>
</dbReference>